<dbReference type="EMBL" id="CAXLJL010000123">
    <property type="protein sequence ID" value="CAL5132374.1"/>
    <property type="molecule type" value="Genomic_DNA"/>
</dbReference>
<evidence type="ECO:0000256" key="12">
    <source>
        <dbReference type="ARBA" id="ARBA00048573"/>
    </source>
</evidence>
<dbReference type="CDD" id="cd04322">
    <property type="entry name" value="LysRS_N"/>
    <property type="match status" value="1"/>
</dbReference>
<accession>A0AAV2T8L4</accession>
<dbReference type="SUPFAM" id="SSF55681">
    <property type="entry name" value="Class II aaRS and biotin synthetases"/>
    <property type="match status" value="1"/>
</dbReference>
<feature type="compositionally biased region" description="Basic and acidic residues" evidence="14">
    <location>
        <begin position="49"/>
        <end position="63"/>
    </location>
</feature>
<dbReference type="PANTHER" id="PTHR42918">
    <property type="entry name" value="LYSYL-TRNA SYNTHETASE"/>
    <property type="match status" value="1"/>
</dbReference>
<evidence type="ECO:0000256" key="11">
    <source>
        <dbReference type="ARBA" id="ARBA00030563"/>
    </source>
</evidence>
<dbReference type="PRINTS" id="PR00982">
    <property type="entry name" value="TRNASYNTHLYS"/>
</dbReference>
<keyword evidence="10" id="KW-0030">Aminoacyl-tRNA synthetase</keyword>
<dbReference type="GO" id="GO:0017101">
    <property type="term" value="C:aminoacyl-tRNA synthetase multienzyme complex"/>
    <property type="evidence" value="ECO:0007669"/>
    <property type="project" value="TreeGrafter"/>
</dbReference>
<evidence type="ECO:0000256" key="2">
    <source>
        <dbReference type="ARBA" id="ARBA00008226"/>
    </source>
</evidence>
<evidence type="ECO:0000256" key="8">
    <source>
        <dbReference type="ARBA" id="ARBA00022840"/>
    </source>
</evidence>
<evidence type="ECO:0000256" key="7">
    <source>
        <dbReference type="ARBA" id="ARBA00022741"/>
    </source>
</evidence>
<dbReference type="InterPro" id="IPR012340">
    <property type="entry name" value="NA-bd_OB-fold"/>
</dbReference>
<feature type="compositionally biased region" description="Polar residues" evidence="14">
    <location>
        <begin position="610"/>
        <end position="640"/>
    </location>
</feature>
<dbReference type="GO" id="GO:0006430">
    <property type="term" value="P:lysyl-tRNA aminoacylation"/>
    <property type="evidence" value="ECO:0007669"/>
    <property type="project" value="InterPro"/>
</dbReference>
<dbReference type="Pfam" id="PF01336">
    <property type="entry name" value="tRNA_anti-codon"/>
    <property type="match status" value="1"/>
</dbReference>
<evidence type="ECO:0000313" key="16">
    <source>
        <dbReference type="EMBL" id="CAL5132374.1"/>
    </source>
</evidence>
<feature type="region of interest" description="Disordered" evidence="14">
    <location>
        <begin position="590"/>
        <end position="739"/>
    </location>
</feature>
<evidence type="ECO:0000313" key="17">
    <source>
        <dbReference type="Proteomes" id="UP001497525"/>
    </source>
</evidence>
<comment type="similarity">
    <text evidence="2">Belongs to the class-II aminoacyl-tRNA synthetase family.</text>
</comment>
<proteinExistence type="inferred from homology"/>
<evidence type="ECO:0000259" key="15">
    <source>
        <dbReference type="PROSITE" id="PS50862"/>
    </source>
</evidence>
<comment type="subcellular location">
    <subcellularLocation>
        <location evidence="1">Cytoplasm</location>
    </subcellularLocation>
</comment>
<keyword evidence="5" id="KW-0963">Cytoplasm</keyword>
<feature type="domain" description="Aminoacyl-transfer RNA synthetases class-II family profile" evidence="15">
    <location>
        <begin position="238"/>
        <end position="569"/>
    </location>
</feature>
<dbReference type="NCBIfam" id="NF001756">
    <property type="entry name" value="PRK00484.1"/>
    <property type="match status" value="1"/>
</dbReference>
<dbReference type="NCBIfam" id="TIGR00499">
    <property type="entry name" value="lysS_bact"/>
    <property type="match status" value="1"/>
</dbReference>
<keyword evidence="6" id="KW-0436">Ligase</keyword>
<dbReference type="Gene3D" id="3.30.930.10">
    <property type="entry name" value="Bira Bifunctional Protein, Domain 2"/>
    <property type="match status" value="1"/>
</dbReference>
<dbReference type="Gene3D" id="2.40.50.140">
    <property type="entry name" value="Nucleic acid-binding proteins"/>
    <property type="match status" value="1"/>
</dbReference>
<evidence type="ECO:0000256" key="13">
    <source>
        <dbReference type="RuleBase" id="RU003748"/>
    </source>
</evidence>
<feature type="compositionally biased region" description="Low complexity" evidence="14">
    <location>
        <begin position="38"/>
        <end position="48"/>
    </location>
</feature>
<dbReference type="PROSITE" id="PS50862">
    <property type="entry name" value="AA_TRNA_LIGASE_II"/>
    <property type="match status" value="1"/>
</dbReference>
<dbReference type="EC" id="6.1.1.6" evidence="3 13"/>
<feature type="compositionally biased region" description="Basic and acidic residues" evidence="14">
    <location>
        <begin position="677"/>
        <end position="695"/>
    </location>
</feature>
<evidence type="ECO:0000256" key="9">
    <source>
        <dbReference type="ARBA" id="ARBA00022917"/>
    </source>
</evidence>
<dbReference type="GO" id="GO:0005524">
    <property type="term" value="F:ATP binding"/>
    <property type="evidence" value="ECO:0007669"/>
    <property type="project" value="UniProtKB-KW"/>
</dbReference>
<dbReference type="PANTHER" id="PTHR42918:SF9">
    <property type="entry name" value="LYSINE--TRNA LIGASE"/>
    <property type="match status" value="1"/>
</dbReference>
<evidence type="ECO:0000256" key="4">
    <source>
        <dbReference type="ARBA" id="ARBA00015745"/>
    </source>
</evidence>
<feature type="compositionally biased region" description="Polar residues" evidence="14">
    <location>
        <begin position="697"/>
        <end position="713"/>
    </location>
</feature>
<gene>
    <name evidence="16" type="ORF">CDAUBV1_LOCUS5207</name>
</gene>
<dbReference type="GO" id="GO:0005739">
    <property type="term" value="C:mitochondrion"/>
    <property type="evidence" value="ECO:0007669"/>
    <property type="project" value="TreeGrafter"/>
</dbReference>
<dbReference type="AlphaFoldDB" id="A0AAV2T8L4"/>
<keyword evidence="8" id="KW-0067">ATP-binding</keyword>
<evidence type="ECO:0000256" key="6">
    <source>
        <dbReference type="ARBA" id="ARBA00022598"/>
    </source>
</evidence>
<dbReference type="GO" id="GO:0000049">
    <property type="term" value="F:tRNA binding"/>
    <property type="evidence" value="ECO:0007669"/>
    <property type="project" value="TreeGrafter"/>
</dbReference>
<feature type="compositionally biased region" description="Basic residues" evidence="14">
    <location>
        <begin position="730"/>
        <end position="739"/>
    </location>
</feature>
<protein>
    <recommendedName>
        <fullName evidence="4 13">Lysine--tRNA ligase</fullName>
        <ecNumber evidence="3 13">6.1.1.6</ecNumber>
    </recommendedName>
    <alternativeName>
        <fullName evidence="11 13">Lysyl-tRNA synthetase</fullName>
    </alternativeName>
</protein>
<dbReference type="InterPro" id="IPR006195">
    <property type="entry name" value="aa-tRNA-synth_II"/>
</dbReference>
<comment type="caution">
    <text evidence="16">The sequence shown here is derived from an EMBL/GenBank/DDBJ whole genome shotgun (WGS) entry which is preliminary data.</text>
</comment>
<dbReference type="Proteomes" id="UP001497525">
    <property type="component" value="Unassembled WGS sequence"/>
</dbReference>
<reference evidence="16" key="1">
    <citation type="submission" date="2024-06" db="EMBL/GenBank/DDBJ databases">
        <authorList>
            <person name="Liu X."/>
            <person name="Lenzi L."/>
            <person name="Haldenby T S."/>
            <person name="Uol C."/>
        </authorList>
    </citation>
    <scope>NUCLEOTIDE SEQUENCE</scope>
</reference>
<feature type="region of interest" description="Disordered" evidence="14">
    <location>
        <begin position="33"/>
        <end position="63"/>
    </location>
</feature>
<comment type="catalytic activity">
    <reaction evidence="12 13">
        <text>tRNA(Lys) + L-lysine + ATP = L-lysyl-tRNA(Lys) + AMP + diphosphate</text>
        <dbReference type="Rhea" id="RHEA:20792"/>
        <dbReference type="Rhea" id="RHEA-COMP:9696"/>
        <dbReference type="Rhea" id="RHEA-COMP:9697"/>
        <dbReference type="ChEBI" id="CHEBI:30616"/>
        <dbReference type="ChEBI" id="CHEBI:32551"/>
        <dbReference type="ChEBI" id="CHEBI:33019"/>
        <dbReference type="ChEBI" id="CHEBI:78442"/>
        <dbReference type="ChEBI" id="CHEBI:78529"/>
        <dbReference type="ChEBI" id="CHEBI:456215"/>
        <dbReference type="EC" id="6.1.1.6"/>
    </reaction>
</comment>
<dbReference type="InterPro" id="IPR045864">
    <property type="entry name" value="aa-tRNA-synth_II/BPL/LPL"/>
</dbReference>
<dbReference type="GO" id="GO:0004824">
    <property type="term" value="F:lysine-tRNA ligase activity"/>
    <property type="evidence" value="ECO:0007669"/>
    <property type="project" value="UniProtKB-EC"/>
</dbReference>
<evidence type="ECO:0000256" key="1">
    <source>
        <dbReference type="ARBA" id="ARBA00004496"/>
    </source>
</evidence>
<dbReference type="HAMAP" id="MF_00252">
    <property type="entry name" value="Lys_tRNA_synth_class2"/>
    <property type="match status" value="1"/>
</dbReference>
<feature type="compositionally biased region" description="Basic and acidic residues" evidence="14">
    <location>
        <begin position="646"/>
        <end position="658"/>
    </location>
</feature>
<dbReference type="Pfam" id="PF00152">
    <property type="entry name" value="tRNA-synt_2"/>
    <property type="match status" value="1"/>
</dbReference>
<dbReference type="InterPro" id="IPR004364">
    <property type="entry name" value="Aa-tRNA-synt_II"/>
</dbReference>
<dbReference type="InterPro" id="IPR004365">
    <property type="entry name" value="NA-bd_OB_tRNA"/>
</dbReference>
<dbReference type="FunFam" id="2.40.50.140:FF:000050">
    <property type="entry name" value="Lysine--tRNA ligase"/>
    <property type="match status" value="1"/>
</dbReference>
<sequence>MVSTFCRKSIGRLFKDSRQLCCLMSTESGIKSGARVSANANPKAAGKNKSAEAKSNEAHKSDDVLDAQSYHEQRKAMVADLEKAGTSPYPHKFHVSISLKKFIEQYSSLDPGQHLEDVTVSIAGRIHAKRESSSKLIFYDIISDDGRIQIMANLREYKSPEEFHAINSTIHLGDIVGVVGKPGKSKLGELSILPKEMILLAPCLYQLPHLHYGVKDKETRYRQRYLDLMMNNDVRQRFIVRAKIINYIRSFLDDLGFLEVETPMMNLMAGGATAKPFITYHNELNMNLYMRVSPELYHKMLVVGGLSRVYEIGRVFRNEGIDLTHNPEFTICEFYMAYADYTDVMKITEDMLSGLVKYLFGSYMVTYHPEGSESEAITVDFTPPFKRINMYDDLAAKLQTKLPDPDTLSSDEANQFFKKLAEEKGVECPEPKTTARLLDKLVDAFLEPDCVNPTFITCHPVIMSPLAKWHRSRPGLTERFELFILNKEICNAYTELNDPAVQRVRFVEQAKDKAAGDNEAMPTDEQFLTALGYGLPPTAGWGMGIDRLTMFLTNTNNLKEVILFPAMKPDIPVAPPAAAVPGVPIAKPAEVEPTAKSESKPNQALEELPTTKSEPLTDGPETNTRPPHTSPISSVHNAEVNSAAEPPKDESRDNRKEVPQTTVNKAADAASDQPVDFSKHHAPCGDKQPETEVKIENSATTLPQTTVTNSESTPPKVAKDEVAPRSSGGKNRKKKGRRS</sequence>
<dbReference type="InterPro" id="IPR044136">
    <property type="entry name" value="Lys-tRNA-ligase_II_N"/>
</dbReference>
<keyword evidence="7" id="KW-0547">Nucleotide-binding</keyword>
<feature type="compositionally biased region" description="Basic and acidic residues" evidence="14">
    <location>
        <begin position="590"/>
        <end position="599"/>
    </location>
</feature>
<organism evidence="16 17">
    <name type="scientific">Calicophoron daubneyi</name>
    <name type="common">Rumen fluke</name>
    <name type="synonym">Paramphistomum daubneyi</name>
    <dbReference type="NCBI Taxonomy" id="300641"/>
    <lineage>
        <taxon>Eukaryota</taxon>
        <taxon>Metazoa</taxon>
        <taxon>Spiralia</taxon>
        <taxon>Lophotrochozoa</taxon>
        <taxon>Platyhelminthes</taxon>
        <taxon>Trematoda</taxon>
        <taxon>Digenea</taxon>
        <taxon>Plagiorchiida</taxon>
        <taxon>Pronocephalata</taxon>
        <taxon>Paramphistomoidea</taxon>
        <taxon>Paramphistomidae</taxon>
        <taxon>Calicophoron</taxon>
    </lineage>
</organism>
<dbReference type="SUPFAM" id="SSF50249">
    <property type="entry name" value="Nucleic acid-binding proteins"/>
    <property type="match status" value="1"/>
</dbReference>
<evidence type="ECO:0000256" key="5">
    <source>
        <dbReference type="ARBA" id="ARBA00022490"/>
    </source>
</evidence>
<name>A0AAV2T8L4_CALDB</name>
<dbReference type="GO" id="GO:0005829">
    <property type="term" value="C:cytosol"/>
    <property type="evidence" value="ECO:0007669"/>
    <property type="project" value="TreeGrafter"/>
</dbReference>
<dbReference type="FunFam" id="3.30.930.10:FF:000238">
    <property type="entry name" value="Lysine--tRNA ligase"/>
    <property type="match status" value="1"/>
</dbReference>
<dbReference type="CDD" id="cd00775">
    <property type="entry name" value="LysRS_core"/>
    <property type="match status" value="1"/>
</dbReference>
<evidence type="ECO:0000256" key="3">
    <source>
        <dbReference type="ARBA" id="ARBA00013166"/>
    </source>
</evidence>
<dbReference type="InterPro" id="IPR002313">
    <property type="entry name" value="Lys-tRNA-ligase_II"/>
</dbReference>
<dbReference type="InterPro" id="IPR018149">
    <property type="entry name" value="Lys-tRNA-synth_II_C"/>
</dbReference>
<keyword evidence="9" id="KW-0648">Protein biosynthesis</keyword>
<evidence type="ECO:0000256" key="10">
    <source>
        <dbReference type="ARBA" id="ARBA00023146"/>
    </source>
</evidence>
<evidence type="ECO:0000256" key="14">
    <source>
        <dbReference type="SAM" id="MobiDB-lite"/>
    </source>
</evidence>